<dbReference type="InterPro" id="IPR015947">
    <property type="entry name" value="PUA-like_sf"/>
</dbReference>
<dbReference type="InterPro" id="IPR002478">
    <property type="entry name" value="PUA"/>
</dbReference>
<dbReference type="GO" id="GO:0001731">
    <property type="term" value="P:formation of translation preinitiation complex"/>
    <property type="evidence" value="ECO:0007669"/>
    <property type="project" value="TreeGrafter"/>
</dbReference>
<dbReference type="PANTHER" id="PTHR22798:SF0">
    <property type="entry name" value="MALIGNANT T-CELL-AMPLIFIED SEQUENCE 1"/>
    <property type="match status" value="1"/>
</dbReference>
<dbReference type="PANTHER" id="PTHR22798">
    <property type="entry name" value="MCT-1 PROTEIN"/>
    <property type="match status" value="1"/>
</dbReference>
<dbReference type="Gene3D" id="2.30.130.10">
    <property type="entry name" value="PUA domain"/>
    <property type="match status" value="1"/>
</dbReference>
<feature type="domain" description="PUA" evidence="1">
    <location>
        <begin position="14"/>
        <end position="89"/>
    </location>
</feature>
<dbReference type="InterPro" id="IPR004521">
    <property type="entry name" value="Uncharacterised_CHP00451"/>
</dbReference>
<comment type="caution">
    <text evidence="2">The sequence shown here is derived from an EMBL/GenBank/DDBJ whole genome shotgun (WGS) entry which is preliminary data.</text>
</comment>
<dbReference type="GO" id="GO:0003723">
    <property type="term" value="F:RNA binding"/>
    <property type="evidence" value="ECO:0007669"/>
    <property type="project" value="InterPro"/>
</dbReference>
<dbReference type="SUPFAM" id="SSF88697">
    <property type="entry name" value="PUA domain-like"/>
    <property type="match status" value="1"/>
</dbReference>
<dbReference type="InterPro" id="IPR036974">
    <property type="entry name" value="PUA_sf"/>
</dbReference>
<gene>
    <name evidence="2" type="ORF">S01H4_40929</name>
</gene>
<organism evidence="2">
    <name type="scientific">marine sediment metagenome</name>
    <dbReference type="NCBI Taxonomy" id="412755"/>
    <lineage>
        <taxon>unclassified sequences</taxon>
        <taxon>metagenomes</taxon>
        <taxon>ecological metagenomes</taxon>
    </lineage>
</organism>
<dbReference type="NCBIfam" id="TIGR00451">
    <property type="entry name" value="unchar_dom_2"/>
    <property type="match status" value="1"/>
</dbReference>
<dbReference type="Pfam" id="PF01472">
    <property type="entry name" value="PUA"/>
    <property type="match status" value="1"/>
</dbReference>
<evidence type="ECO:0000259" key="1">
    <source>
        <dbReference type="SMART" id="SM00359"/>
    </source>
</evidence>
<dbReference type="CDD" id="cd21154">
    <property type="entry name" value="PUA_MJ1432-like"/>
    <property type="match status" value="1"/>
</dbReference>
<protein>
    <recommendedName>
        <fullName evidence="1">PUA domain-containing protein</fullName>
    </recommendedName>
</protein>
<proteinExistence type="predicted"/>
<sequence>TRFDALLNKQVDLKKIVVDKGAIRFVTNAADVMRPGITQIDPSIKNGDIVVIVDENHDRALAIGKAMLNADQMQETKTGKVVKNLHTIQDNVWKFEKEFR</sequence>
<feature type="non-terminal residue" evidence="2">
    <location>
        <position position="1"/>
    </location>
</feature>
<dbReference type="EMBL" id="BART01022348">
    <property type="protein sequence ID" value="GAG95256.1"/>
    <property type="molecule type" value="Genomic_DNA"/>
</dbReference>
<dbReference type="PROSITE" id="PS50890">
    <property type="entry name" value="PUA"/>
    <property type="match status" value="1"/>
</dbReference>
<name>X1DFP9_9ZZZZ</name>
<reference evidence="2" key="1">
    <citation type="journal article" date="2014" name="Front. Microbiol.">
        <title>High frequency of phylogenetically diverse reductive dehalogenase-homologous genes in deep subseafloor sedimentary metagenomes.</title>
        <authorList>
            <person name="Kawai M."/>
            <person name="Futagami T."/>
            <person name="Toyoda A."/>
            <person name="Takaki Y."/>
            <person name="Nishi S."/>
            <person name="Hori S."/>
            <person name="Arai W."/>
            <person name="Tsubouchi T."/>
            <person name="Morono Y."/>
            <person name="Uchiyama I."/>
            <person name="Ito T."/>
            <person name="Fujiyama A."/>
            <person name="Inagaki F."/>
            <person name="Takami H."/>
        </authorList>
    </citation>
    <scope>NUCLEOTIDE SEQUENCE</scope>
    <source>
        <strain evidence="2">Expedition CK06-06</strain>
    </source>
</reference>
<evidence type="ECO:0000313" key="2">
    <source>
        <dbReference type="EMBL" id="GAG95256.1"/>
    </source>
</evidence>
<dbReference type="AlphaFoldDB" id="X1DFP9"/>
<dbReference type="InterPro" id="IPR016437">
    <property type="entry name" value="MCT-1/Tma20"/>
</dbReference>
<dbReference type="SMART" id="SM00359">
    <property type="entry name" value="PUA"/>
    <property type="match status" value="1"/>
</dbReference>
<accession>X1DFP9</accession>